<protein>
    <submittedName>
        <fullName evidence="6">Helix-turn-helix domain-containing protein</fullName>
    </submittedName>
</protein>
<dbReference type="GO" id="GO:0003700">
    <property type="term" value="F:DNA-binding transcription factor activity"/>
    <property type="evidence" value="ECO:0007669"/>
    <property type="project" value="InterPro"/>
</dbReference>
<dbReference type="RefSeq" id="WP_171226293.1">
    <property type="nucleotide sequence ID" value="NZ_CP053085.1"/>
</dbReference>
<dbReference type="GO" id="GO:0043565">
    <property type="term" value="F:sequence-specific DNA binding"/>
    <property type="evidence" value="ECO:0007669"/>
    <property type="project" value="InterPro"/>
</dbReference>
<name>A0A6M4IQ65_9BACT</name>
<keyword evidence="1" id="KW-0805">Transcription regulation</keyword>
<dbReference type="SMART" id="SM00342">
    <property type="entry name" value="HTH_ARAC"/>
    <property type="match status" value="1"/>
</dbReference>
<evidence type="ECO:0000259" key="5">
    <source>
        <dbReference type="PROSITE" id="PS01124"/>
    </source>
</evidence>
<accession>A0A6M4IQ65</accession>
<feature type="compositionally biased region" description="Low complexity" evidence="4">
    <location>
        <begin position="7"/>
        <end position="17"/>
    </location>
</feature>
<dbReference type="PROSITE" id="PS01124">
    <property type="entry name" value="HTH_ARAC_FAMILY_2"/>
    <property type="match status" value="1"/>
</dbReference>
<dbReference type="InterPro" id="IPR009057">
    <property type="entry name" value="Homeodomain-like_sf"/>
</dbReference>
<feature type="domain" description="HTH araC/xylS-type" evidence="5">
    <location>
        <begin position="180"/>
        <end position="281"/>
    </location>
</feature>
<sequence>MASPLRSSQAASSASQARTTVYPITPAKSVAAAPPDDAPSRSIVTFLTPAERQRVDALGQGSYTTVHRESFEDMLRDLRTQPVSAILVSVSRYQQHHATQVARMVREFPRVPAVALLTGNEARTTQSLLALGQQGVQTLVDARDPAGWRDLRQFVNREVSTTIEAVAIRRIRADLTGANDDCLRFFDELFLAPRSLTTVRQLARRLGVVPTTFMSRFFRAGIPAPKKYLATARLVRAARLLENPGYSLTQVAFLLEYSSPQSFSRHVTQSLQCGAAEFRKRYSGEAMLEHMRQRLILPYQQQLIAFVPVEVTPQWISRPALVPAASALPTAPPTAPPRVSASA</sequence>
<evidence type="ECO:0000256" key="3">
    <source>
        <dbReference type="ARBA" id="ARBA00023163"/>
    </source>
</evidence>
<dbReference type="PANTHER" id="PTHR43280:SF2">
    <property type="entry name" value="HTH-TYPE TRANSCRIPTIONAL REGULATOR EXSA"/>
    <property type="match status" value="1"/>
</dbReference>
<evidence type="ECO:0000256" key="2">
    <source>
        <dbReference type="ARBA" id="ARBA00023125"/>
    </source>
</evidence>
<dbReference type="SUPFAM" id="SSF46689">
    <property type="entry name" value="Homeodomain-like"/>
    <property type="match status" value="1"/>
</dbReference>
<dbReference type="PANTHER" id="PTHR43280">
    <property type="entry name" value="ARAC-FAMILY TRANSCRIPTIONAL REGULATOR"/>
    <property type="match status" value="1"/>
</dbReference>
<dbReference type="AlphaFoldDB" id="A0A6M4IQ65"/>
<dbReference type="Gene3D" id="1.10.10.60">
    <property type="entry name" value="Homeodomain-like"/>
    <property type="match status" value="1"/>
</dbReference>
<proteinExistence type="predicted"/>
<dbReference type="InterPro" id="IPR018060">
    <property type="entry name" value="HTH_AraC"/>
</dbReference>
<keyword evidence="2" id="KW-0238">DNA-binding</keyword>
<evidence type="ECO:0000313" key="6">
    <source>
        <dbReference type="EMBL" id="QJR36860.1"/>
    </source>
</evidence>
<organism evidence="6 7">
    <name type="scientific">Gemmatimonas groenlandica</name>
    <dbReference type="NCBI Taxonomy" id="2732249"/>
    <lineage>
        <taxon>Bacteria</taxon>
        <taxon>Pseudomonadati</taxon>
        <taxon>Gemmatimonadota</taxon>
        <taxon>Gemmatimonadia</taxon>
        <taxon>Gemmatimonadales</taxon>
        <taxon>Gemmatimonadaceae</taxon>
        <taxon>Gemmatimonas</taxon>
    </lineage>
</organism>
<keyword evidence="7" id="KW-1185">Reference proteome</keyword>
<dbReference type="EMBL" id="CP053085">
    <property type="protein sequence ID" value="QJR36860.1"/>
    <property type="molecule type" value="Genomic_DNA"/>
</dbReference>
<gene>
    <name evidence="6" type="ORF">HKW67_15715</name>
</gene>
<evidence type="ECO:0000256" key="1">
    <source>
        <dbReference type="ARBA" id="ARBA00023015"/>
    </source>
</evidence>
<dbReference type="KEGG" id="ggr:HKW67_15715"/>
<dbReference type="Pfam" id="PF12833">
    <property type="entry name" value="HTH_18"/>
    <property type="match status" value="1"/>
</dbReference>
<evidence type="ECO:0000256" key="4">
    <source>
        <dbReference type="SAM" id="MobiDB-lite"/>
    </source>
</evidence>
<evidence type="ECO:0000313" key="7">
    <source>
        <dbReference type="Proteomes" id="UP000500938"/>
    </source>
</evidence>
<reference evidence="6 7" key="1">
    <citation type="submission" date="2020-05" db="EMBL/GenBank/DDBJ databases">
        <title>Complete genome sequence of Gemmatimonas greenlandica TET16.</title>
        <authorList>
            <person name="Zeng Y."/>
        </authorList>
    </citation>
    <scope>NUCLEOTIDE SEQUENCE [LARGE SCALE GENOMIC DNA]</scope>
    <source>
        <strain evidence="6 7">TET16</strain>
    </source>
</reference>
<dbReference type="Proteomes" id="UP000500938">
    <property type="component" value="Chromosome"/>
</dbReference>
<feature type="region of interest" description="Disordered" evidence="4">
    <location>
        <begin position="1"/>
        <end position="39"/>
    </location>
</feature>
<keyword evidence="3" id="KW-0804">Transcription</keyword>